<feature type="coiled-coil region" evidence="1">
    <location>
        <begin position="59"/>
        <end position="95"/>
    </location>
</feature>
<comment type="caution">
    <text evidence="2">The sequence shown here is derived from an EMBL/GenBank/DDBJ whole genome shotgun (WGS) entry which is preliminary data.</text>
</comment>
<evidence type="ECO:0008006" key="4">
    <source>
        <dbReference type="Google" id="ProtNLM"/>
    </source>
</evidence>
<sequence length="164" mass="19031">MTKFVFFGLCLLILGSCRSPEQSGPEDSSTVLEAEIKTLPDLVQLDPRAREVLDAWPQYMSLEDRLSALRDVRNQEQLELLLEELNQICEQLEKNAFPLPFEKPSVRSRQKVLRTCLGKLEAANYYRQDYQEPVSELMDAYNAMRQQFNVIVRNNLTPDLFEDD</sequence>
<keyword evidence="3" id="KW-1185">Reference proteome</keyword>
<dbReference type="EMBL" id="JAUDUY010000001">
    <property type="protein sequence ID" value="MDM9630169.1"/>
    <property type="molecule type" value="Genomic_DNA"/>
</dbReference>
<evidence type="ECO:0000313" key="2">
    <source>
        <dbReference type="EMBL" id="MDM9630169.1"/>
    </source>
</evidence>
<accession>A0ABT7WB71</accession>
<protein>
    <recommendedName>
        <fullName evidence="4">Lipoprotein</fullName>
    </recommendedName>
</protein>
<dbReference type="RefSeq" id="WP_289723532.1">
    <property type="nucleotide sequence ID" value="NZ_JAUDUY010000001.1"/>
</dbReference>
<organism evidence="2 3">
    <name type="scientific">Robiginitalea aurantiaca</name>
    <dbReference type="NCBI Taxonomy" id="3056915"/>
    <lineage>
        <taxon>Bacteria</taxon>
        <taxon>Pseudomonadati</taxon>
        <taxon>Bacteroidota</taxon>
        <taxon>Flavobacteriia</taxon>
        <taxon>Flavobacteriales</taxon>
        <taxon>Flavobacteriaceae</taxon>
        <taxon>Robiginitalea</taxon>
    </lineage>
</organism>
<name>A0ABT7WB71_9FLAO</name>
<keyword evidence="1" id="KW-0175">Coiled coil</keyword>
<proteinExistence type="predicted"/>
<evidence type="ECO:0000313" key="3">
    <source>
        <dbReference type="Proteomes" id="UP001174839"/>
    </source>
</evidence>
<dbReference type="Proteomes" id="UP001174839">
    <property type="component" value="Unassembled WGS sequence"/>
</dbReference>
<dbReference type="PROSITE" id="PS51257">
    <property type="entry name" value="PROKAR_LIPOPROTEIN"/>
    <property type="match status" value="1"/>
</dbReference>
<reference evidence="2" key="1">
    <citation type="submission" date="2023-06" db="EMBL/GenBank/DDBJ databases">
        <title>Robiginitalea aurantiacus sp. nov. and Algoriphagus sediminis sp. nov., isolated from coastal sediment.</title>
        <authorList>
            <person name="Zhou Z.Y."/>
            <person name="An J."/>
            <person name="Jia Y.W."/>
            <person name="Du Z.J."/>
        </authorList>
    </citation>
    <scope>NUCLEOTIDE SEQUENCE</scope>
    <source>
        <strain evidence="2">M39</strain>
    </source>
</reference>
<evidence type="ECO:0000256" key="1">
    <source>
        <dbReference type="SAM" id="Coils"/>
    </source>
</evidence>
<gene>
    <name evidence="2" type="ORF">QU605_01720</name>
</gene>